<gene>
    <name evidence="3" type="ORF">HPB51_002377</name>
</gene>
<dbReference type="Proteomes" id="UP000821866">
    <property type="component" value="Unassembled WGS sequence"/>
</dbReference>
<dbReference type="EMBL" id="JABSTU010000007">
    <property type="protein sequence ID" value="KAH8024963.1"/>
    <property type="molecule type" value="Genomic_DNA"/>
</dbReference>
<dbReference type="Gene3D" id="2.120.10.80">
    <property type="entry name" value="Kelch-type beta propeller"/>
    <property type="match status" value="1"/>
</dbReference>
<name>A0A9J6DS69_RHIMP</name>
<organism evidence="3 4">
    <name type="scientific">Rhipicephalus microplus</name>
    <name type="common">Cattle tick</name>
    <name type="synonym">Boophilus microplus</name>
    <dbReference type="NCBI Taxonomy" id="6941"/>
    <lineage>
        <taxon>Eukaryota</taxon>
        <taxon>Metazoa</taxon>
        <taxon>Ecdysozoa</taxon>
        <taxon>Arthropoda</taxon>
        <taxon>Chelicerata</taxon>
        <taxon>Arachnida</taxon>
        <taxon>Acari</taxon>
        <taxon>Parasitiformes</taxon>
        <taxon>Ixodida</taxon>
        <taxon>Ixodoidea</taxon>
        <taxon>Ixodidae</taxon>
        <taxon>Rhipicephalinae</taxon>
        <taxon>Rhipicephalus</taxon>
        <taxon>Boophilus</taxon>
    </lineage>
</organism>
<keyword evidence="4" id="KW-1185">Reference proteome</keyword>
<reference evidence="3" key="1">
    <citation type="journal article" date="2020" name="Cell">
        <title>Large-Scale Comparative Analyses of Tick Genomes Elucidate Their Genetic Diversity and Vector Capacities.</title>
        <authorList>
            <consortium name="Tick Genome and Microbiome Consortium (TIGMIC)"/>
            <person name="Jia N."/>
            <person name="Wang J."/>
            <person name="Shi W."/>
            <person name="Du L."/>
            <person name="Sun Y."/>
            <person name="Zhan W."/>
            <person name="Jiang J.F."/>
            <person name="Wang Q."/>
            <person name="Zhang B."/>
            <person name="Ji P."/>
            <person name="Bell-Sakyi L."/>
            <person name="Cui X.M."/>
            <person name="Yuan T.T."/>
            <person name="Jiang B.G."/>
            <person name="Yang W.F."/>
            <person name="Lam T.T."/>
            <person name="Chang Q.C."/>
            <person name="Ding S.J."/>
            <person name="Wang X.J."/>
            <person name="Zhu J.G."/>
            <person name="Ruan X.D."/>
            <person name="Zhao L."/>
            <person name="Wei J.T."/>
            <person name="Ye R.Z."/>
            <person name="Que T.C."/>
            <person name="Du C.H."/>
            <person name="Zhou Y.H."/>
            <person name="Cheng J.X."/>
            <person name="Dai P.F."/>
            <person name="Guo W.B."/>
            <person name="Han X.H."/>
            <person name="Huang E.J."/>
            <person name="Li L.F."/>
            <person name="Wei W."/>
            <person name="Gao Y.C."/>
            <person name="Liu J.Z."/>
            <person name="Shao H.Z."/>
            <person name="Wang X."/>
            <person name="Wang C.C."/>
            <person name="Yang T.C."/>
            <person name="Huo Q.B."/>
            <person name="Li W."/>
            <person name="Chen H.Y."/>
            <person name="Chen S.E."/>
            <person name="Zhou L.G."/>
            <person name="Ni X.B."/>
            <person name="Tian J.H."/>
            <person name="Sheng Y."/>
            <person name="Liu T."/>
            <person name="Pan Y.S."/>
            <person name="Xia L.Y."/>
            <person name="Li J."/>
            <person name="Zhao F."/>
            <person name="Cao W.C."/>
        </authorList>
    </citation>
    <scope>NUCLEOTIDE SEQUENCE</scope>
    <source>
        <strain evidence="3">Rmic-2018</strain>
    </source>
</reference>
<dbReference type="InterPro" id="IPR015915">
    <property type="entry name" value="Kelch-typ_b-propeller"/>
</dbReference>
<evidence type="ECO:0000256" key="2">
    <source>
        <dbReference type="ARBA" id="ARBA00022737"/>
    </source>
</evidence>
<proteinExistence type="predicted"/>
<comment type="caution">
    <text evidence="3">The sequence shown here is derived from an EMBL/GenBank/DDBJ whole genome shotgun (WGS) entry which is preliminary data.</text>
</comment>
<evidence type="ECO:0000313" key="3">
    <source>
        <dbReference type="EMBL" id="KAH8024963.1"/>
    </source>
</evidence>
<protein>
    <submittedName>
        <fullName evidence="3">Uncharacterized protein</fullName>
    </submittedName>
</protein>
<dbReference type="SUPFAM" id="SSF117281">
    <property type="entry name" value="Kelch motif"/>
    <property type="match status" value="1"/>
</dbReference>
<reference evidence="3" key="2">
    <citation type="submission" date="2021-09" db="EMBL/GenBank/DDBJ databases">
        <authorList>
            <person name="Jia N."/>
            <person name="Wang J."/>
            <person name="Shi W."/>
            <person name="Du L."/>
            <person name="Sun Y."/>
            <person name="Zhan W."/>
            <person name="Jiang J."/>
            <person name="Wang Q."/>
            <person name="Zhang B."/>
            <person name="Ji P."/>
            <person name="Sakyi L.B."/>
            <person name="Cui X."/>
            <person name="Yuan T."/>
            <person name="Jiang B."/>
            <person name="Yang W."/>
            <person name="Lam T.T.-Y."/>
            <person name="Chang Q."/>
            <person name="Ding S."/>
            <person name="Wang X."/>
            <person name="Zhu J."/>
            <person name="Ruan X."/>
            <person name="Zhao L."/>
            <person name="Wei J."/>
            <person name="Que T."/>
            <person name="Du C."/>
            <person name="Cheng J."/>
            <person name="Dai P."/>
            <person name="Han X."/>
            <person name="Huang E."/>
            <person name="Gao Y."/>
            <person name="Liu J."/>
            <person name="Shao H."/>
            <person name="Ye R."/>
            <person name="Li L."/>
            <person name="Wei W."/>
            <person name="Wang X."/>
            <person name="Wang C."/>
            <person name="Huo Q."/>
            <person name="Li W."/>
            <person name="Guo W."/>
            <person name="Chen H."/>
            <person name="Chen S."/>
            <person name="Zhou L."/>
            <person name="Zhou L."/>
            <person name="Ni X."/>
            <person name="Tian J."/>
            <person name="Zhou Y."/>
            <person name="Sheng Y."/>
            <person name="Liu T."/>
            <person name="Pan Y."/>
            <person name="Xia L."/>
            <person name="Li J."/>
            <person name="Zhao F."/>
            <person name="Cao W."/>
        </authorList>
    </citation>
    <scope>NUCLEOTIDE SEQUENCE</scope>
    <source>
        <strain evidence="3">Rmic-2018</strain>
        <tissue evidence="3">Larvae</tissue>
    </source>
</reference>
<keyword evidence="2" id="KW-0677">Repeat</keyword>
<dbReference type="AlphaFoldDB" id="A0A9J6DS69"/>
<evidence type="ECO:0000256" key="1">
    <source>
        <dbReference type="ARBA" id="ARBA00022441"/>
    </source>
</evidence>
<dbReference type="PANTHER" id="PTHR24412:SF441">
    <property type="entry name" value="KELCH-LIKE PROTEIN 28"/>
    <property type="match status" value="1"/>
</dbReference>
<keyword evidence="1" id="KW-0880">Kelch repeat</keyword>
<dbReference type="InterPro" id="IPR006652">
    <property type="entry name" value="Kelch_1"/>
</dbReference>
<evidence type="ECO:0000313" key="4">
    <source>
        <dbReference type="Proteomes" id="UP000821866"/>
    </source>
</evidence>
<dbReference type="VEuPathDB" id="VectorBase:LOC119169574"/>
<sequence>MLRCRKQQKMVSLSSTYLVLSEMTRTMKCNYEPFHANAFVQLRQRGFDNNLPLSSAERYDAELDRWVGVRPMSTSRGGVGVASLAGRLYAVGGHNGSKYLDSVEAYDPVLDRWEPVANIHGGRAGPGTAHCNCSTLALPALNHYDSSCDDEESAN</sequence>
<accession>A0A9J6DS69</accession>
<dbReference type="Pfam" id="PF01344">
    <property type="entry name" value="Kelch_1"/>
    <property type="match status" value="1"/>
</dbReference>
<dbReference type="SMART" id="SM00612">
    <property type="entry name" value="Kelch"/>
    <property type="match status" value="2"/>
</dbReference>
<dbReference type="PANTHER" id="PTHR24412">
    <property type="entry name" value="KELCH PROTEIN"/>
    <property type="match status" value="1"/>
</dbReference>